<organism evidence="1 2">
    <name type="scientific">Gigaspora margarita</name>
    <dbReference type="NCBI Taxonomy" id="4874"/>
    <lineage>
        <taxon>Eukaryota</taxon>
        <taxon>Fungi</taxon>
        <taxon>Fungi incertae sedis</taxon>
        <taxon>Mucoromycota</taxon>
        <taxon>Glomeromycotina</taxon>
        <taxon>Glomeromycetes</taxon>
        <taxon>Diversisporales</taxon>
        <taxon>Gigasporaceae</taxon>
        <taxon>Gigaspora</taxon>
    </lineage>
</organism>
<protein>
    <submittedName>
        <fullName evidence="1">40513_t:CDS:1</fullName>
    </submittedName>
</protein>
<dbReference type="Proteomes" id="UP000789901">
    <property type="component" value="Unassembled WGS sequence"/>
</dbReference>
<sequence length="104" mass="12641">MKELEEICITDPETRELKETYKQRKRNTLAMKPELKTIDTDRRKYKLFVFKNSTEKLQIGKIRANQTRKKIFKIKHWREKENIKPNENIIKQYKGCEQDQVGKN</sequence>
<accession>A0ABN7VHM1</accession>
<name>A0ABN7VHM1_GIGMA</name>
<feature type="non-terminal residue" evidence="1">
    <location>
        <position position="104"/>
    </location>
</feature>
<gene>
    <name evidence="1" type="ORF">GMARGA_LOCUS18741</name>
</gene>
<evidence type="ECO:0000313" key="2">
    <source>
        <dbReference type="Proteomes" id="UP000789901"/>
    </source>
</evidence>
<proteinExistence type="predicted"/>
<dbReference type="EMBL" id="CAJVQB010015188">
    <property type="protein sequence ID" value="CAG8773021.1"/>
    <property type="molecule type" value="Genomic_DNA"/>
</dbReference>
<keyword evidence="2" id="KW-1185">Reference proteome</keyword>
<evidence type="ECO:0000313" key="1">
    <source>
        <dbReference type="EMBL" id="CAG8773021.1"/>
    </source>
</evidence>
<reference evidence="1 2" key="1">
    <citation type="submission" date="2021-06" db="EMBL/GenBank/DDBJ databases">
        <authorList>
            <person name="Kallberg Y."/>
            <person name="Tangrot J."/>
            <person name="Rosling A."/>
        </authorList>
    </citation>
    <scope>NUCLEOTIDE SEQUENCE [LARGE SCALE GENOMIC DNA]</scope>
    <source>
        <strain evidence="1 2">120-4 pot B 10/14</strain>
    </source>
</reference>
<comment type="caution">
    <text evidence="1">The sequence shown here is derived from an EMBL/GenBank/DDBJ whole genome shotgun (WGS) entry which is preliminary data.</text>
</comment>